<organism evidence="1 2">
    <name type="scientific">Eumeta variegata</name>
    <name type="common">Bagworm moth</name>
    <name type="synonym">Eumeta japonica</name>
    <dbReference type="NCBI Taxonomy" id="151549"/>
    <lineage>
        <taxon>Eukaryota</taxon>
        <taxon>Metazoa</taxon>
        <taxon>Ecdysozoa</taxon>
        <taxon>Arthropoda</taxon>
        <taxon>Hexapoda</taxon>
        <taxon>Insecta</taxon>
        <taxon>Pterygota</taxon>
        <taxon>Neoptera</taxon>
        <taxon>Endopterygota</taxon>
        <taxon>Lepidoptera</taxon>
        <taxon>Glossata</taxon>
        <taxon>Ditrysia</taxon>
        <taxon>Tineoidea</taxon>
        <taxon>Psychidae</taxon>
        <taxon>Oiketicinae</taxon>
        <taxon>Eumeta</taxon>
    </lineage>
</organism>
<reference evidence="1 2" key="1">
    <citation type="journal article" date="2019" name="Commun. Biol.">
        <title>The bagworm genome reveals a unique fibroin gene that provides high tensile strength.</title>
        <authorList>
            <person name="Kono N."/>
            <person name="Nakamura H."/>
            <person name="Ohtoshi R."/>
            <person name="Tomita M."/>
            <person name="Numata K."/>
            <person name="Arakawa K."/>
        </authorList>
    </citation>
    <scope>NUCLEOTIDE SEQUENCE [LARGE SCALE GENOMIC DNA]</scope>
</reference>
<gene>
    <name evidence="1" type="ORF">EVAR_90076_1</name>
</gene>
<accession>A0A4C1X283</accession>
<comment type="caution">
    <text evidence="1">The sequence shown here is derived from an EMBL/GenBank/DDBJ whole genome shotgun (WGS) entry which is preliminary data.</text>
</comment>
<protein>
    <submittedName>
        <fullName evidence="1">Uncharacterized protein</fullName>
    </submittedName>
</protein>
<evidence type="ECO:0000313" key="1">
    <source>
        <dbReference type="EMBL" id="GBP56405.1"/>
    </source>
</evidence>
<name>A0A4C1X283_EUMVA</name>
<dbReference type="EMBL" id="BGZK01000692">
    <property type="protein sequence ID" value="GBP56405.1"/>
    <property type="molecule type" value="Genomic_DNA"/>
</dbReference>
<dbReference type="Proteomes" id="UP000299102">
    <property type="component" value="Unassembled WGS sequence"/>
</dbReference>
<proteinExistence type="predicted"/>
<evidence type="ECO:0000313" key="2">
    <source>
        <dbReference type="Proteomes" id="UP000299102"/>
    </source>
</evidence>
<keyword evidence="2" id="KW-1185">Reference proteome</keyword>
<dbReference type="AlphaFoldDB" id="A0A4C1X283"/>
<sequence length="153" mass="17038">MVKRRFATLMDHYNLGDILLTSLKLYLKDSYRRPGPLQRHSRLTVITRSEVHGIARGAEAIRRLLGRAHTGSTGSELFTRTGADADGRGGLRRARRPLLCDCRGRRALRPASALCKLQRSAAAARAALRSDADFTLRNVQMFSVINSNKSFSE</sequence>